<keyword evidence="2" id="KW-0472">Membrane</keyword>
<reference evidence="3 4" key="1">
    <citation type="journal article" date="2015" name="Proc. Natl. Acad. Sci. U.S.A.">
        <title>The resurrection genome of Boea hygrometrica: A blueprint for survival of dehydration.</title>
        <authorList>
            <person name="Xiao L."/>
            <person name="Yang G."/>
            <person name="Zhang L."/>
            <person name="Yang X."/>
            <person name="Zhao S."/>
            <person name="Ji Z."/>
            <person name="Zhou Q."/>
            <person name="Hu M."/>
            <person name="Wang Y."/>
            <person name="Chen M."/>
            <person name="Xu Y."/>
            <person name="Jin H."/>
            <person name="Xiao X."/>
            <person name="Hu G."/>
            <person name="Bao F."/>
            <person name="Hu Y."/>
            <person name="Wan P."/>
            <person name="Li L."/>
            <person name="Deng X."/>
            <person name="Kuang T."/>
            <person name="Xiang C."/>
            <person name="Zhu J.K."/>
            <person name="Oliver M.J."/>
            <person name="He Y."/>
        </authorList>
    </citation>
    <scope>NUCLEOTIDE SEQUENCE [LARGE SCALE GENOMIC DNA]</scope>
    <source>
        <strain evidence="4">cv. XS01</strain>
    </source>
</reference>
<evidence type="ECO:0000313" key="3">
    <source>
        <dbReference type="EMBL" id="KZV37322.1"/>
    </source>
</evidence>
<evidence type="ECO:0000313" key="4">
    <source>
        <dbReference type="Proteomes" id="UP000250235"/>
    </source>
</evidence>
<keyword evidence="4" id="KW-1185">Reference proteome</keyword>
<dbReference type="OrthoDB" id="1929682at2759"/>
<name>A0A2Z7BRS0_9LAMI</name>
<dbReference type="Proteomes" id="UP000250235">
    <property type="component" value="Unassembled WGS sequence"/>
</dbReference>
<accession>A0A2Z7BRS0</accession>
<evidence type="ECO:0000256" key="1">
    <source>
        <dbReference type="SAM" id="MobiDB-lite"/>
    </source>
</evidence>
<sequence>MSKKICRNTCLTIPQCLSFLLAAFSFLSIPGSAEISSSSSSTDEKTSENNKSSRSSTTLIILISFLGLLAVVAFSVYLYKLWQKKKREEQHARLLKLFEQDDDLEVELGIRD</sequence>
<keyword evidence="2" id="KW-1133">Transmembrane helix</keyword>
<dbReference type="EMBL" id="KV003144">
    <property type="protein sequence ID" value="KZV37322.1"/>
    <property type="molecule type" value="Genomic_DNA"/>
</dbReference>
<organism evidence="3 4">
    <name type="scientific">Dorcoceras hygrometricum</name>
    <dbReference type="NCBI Taxonomy" id="472368"/>
    <lineage>
        <taxon>Eukaryota</taxon>
        <taxon>Viridiplantae</taxon>
        <taxon>Streptophyta</taxon>
        <taxon>Embryophyta</taxon>
        <taxon>Tracheophyta</taxon>
        <taxon>Spermatophyta</taxon>
        <taxon>Magnoliopsida</taxon>
        <taxon>eudicotyledons</taxon>
        <taxon>Gunneridae</taxon>
        <taxon>Pentapetalae</taxon>
        <taxon>asterids</taxon>
        <taxon>lamiids</taxon>
        <taxon>Lamiales</taxon>
        <taxon>Gesneriaceae</taxon>
        <taxon>Didymocarpoideae</taxon>
        <taxon>Trichosporeae</taxon>
        <taxon>Loxocarpinae</taxon>
        <taxon>Dorcoceras</taxon>
    </lineage>
</organism>
<feature type="transmembrane region" description="Helical" evidence="2">
    <location>
        <begin position="57"/>
        <end position="79"/>
    </location>
</feature>
<feature type="region of interest" description="Disordered" evidence="1">
    <location>
        <begin position="33"/>
        <end position="55"/>
    </location>
</feature>
<dbReference type="PANTHER" id="PTHR33780">
    <property type="entry name" value="EXPRESSED PROTEIN"/>
    <property type="match status" value="1"/>
</dbReference>
<dbReference type="AlphaFoldDB" id="A0A2Z7BRS0"/>
<gene>
    <name evidence="3" type="ORF">F511_01190</name>
</gene>
<evidence type="ECO:0008006" key="5">
    <source>
        <dbReference type="Google" id="ProtNLM"/>
    </source>
</evidence>
<proteinExistence type="predicted"/>
<protein>
    <recommendedName>
        <fullName evidence="5">Transmembrane protein</fullName>
    </recommendedName>
</protein>
<keyword evidence="2" id="KW-0812">Transmembrane</keyword>
<dbReference type="PANTHER" id="PTHR33780:SF10">
    <property type="entry name" value="TRANSMEMBRANE PROTEIN"/>
    <property type="match status" value="1"/>
</dbReference>
<evidence type="ECO:0000256" key="2">
    <source>
        <dbReference type="SAM" id="Phobius"/>
    </source>
</evidence>